<organism evidence="2 3">
    <name type="scientific">Phocaeicola coprocola DSM 17136</name>
    <dbReference type="NCBI Taxonomy" id="470145"/>
    <lineage>
        <taxon>Bacteria</taxon>
        <taxon>Pseudomonadati</taxon>
        <taxon>Bacteroidota</taxon>
        <taxon>Bacteroidia</taxon>
        <taxon>Bacteroidales</taxon>
        <taxon>Bacteroidaceae</taxon>
        <taxon>Phocaeicola</taxon>
    </lineage>
</organism>
<reference evidence="2 3" key="2">
    <citation type="submission" date="2008-04" db="EMBL/GenBank/DDBJ databases">
        <authorList>
            <person name="Fulton L."/>
            <person name="Clifton S."/>
            <person name="Fulton B."/>
            <person name="Xu J."/>
            <person name="Minx P."/>
            <person name="Pepin K.H."/>
            <person name="Johnson M."/>
            <person name="Thiruvilangam P."/>
            <person name="Bhonagiri V."/>
            <person name="Nash W.E."/>
            <person name="Mardis E.R."/>
            <person name="Wilson R.K."/>
        </authorList>
    </citation>
    <scope>NUCLEOTIDE SEQUENCE [LARGE SCALE GENOMIC DNA]</scope>
    <source>
        <strain evidence="2 3">DSM 17136</strain>
    </source>
</reference>
<evidence type="ECO:0000256" key="1">
    <source>
        <dbReference type="SAM" id="Phobius"/>
    </source>
</evidence>
<dbReference type="EMBL" id="ABIY02000092">
    <property type="protein sequence ID" value="EDV00650.1"/>
    <property type="molecule type" value="Genomic_DNA"/>
</dbReference>
<dbReference type="HOGENOM" id="CLU_3132184_0_0_10"/>
<keyword evidence="1" id="KW-0812">Transmembrane</keyword>
<keyword evidence="1" id="KW-0472">Membrane</keyword>
<name>B3JK71_9BACT</name>
<keyword evidence="1" id="KW-1133">Transmembrane helix</keyword>
<sequence>MRLIRVPGLSLILSSWCLLIDLLVVLSISYICKETINFEENKGFAYLCC</sequence>
<gene>
    <name evidence="2" type="ORF">BACCOP_02294</name>
</gene>
<evidence type="ECO:0000313" key="3">
    <source>
        <dbReference type="Proteomes" id="UP000003146"/>
    </source>
</evidence>
<dbReference type="Proteomes" id="UP000003146">
    <property type="component" value="Unassembled WGS sequence"/>
</dbReference>
<accession>B3JK71</accession>
<evidence type="ECO:0000313" key="2">
    <source>
        <dbReference type="EMBL" id="EDV00650.1"/>
    </source>
</evidence>
<feature type="transmembrane region" description="Helical" evidence="1">
    <location>
        <begin position="12"/>
        <end position="32"/>
    </location>
</feature>
<comment type="caution">
    <text evidence="2">The sequence shown here is derived from an EMBL/GenBank/DDBJ whole genome shotgun (WGS) entry which is preliminary data.</text>
</comment>
<reference evidence="2 3" key="1">
    <citation type="submission" date="2008-04" db="EMBL/GenBank/DDBJ databases">
        <title>Draft genome sequence of Bacteroides coprocola (DSM 17136).</title>
        <authorList>
            <person name="Sudarsanam P."/>
            <person name="Ley R."/>
            <person name="Guruge J."/>
            <person name="Turnbaugh P.J."/>
            <person name="Mahowald M."/>
            <person name="Liep D."/>
            <person name="Gordon J."/>
        </authorList>
    </citation>
    <scope>NUCLEOTIDE SEQUENCE [LARGE SCALE GENOMIC DNA]</scope>
    <source>
        <strain evidence="2 3">DSM 17136</strain>
    </source>
</reference>
<dbReference type="AlphaFoldDB" id="B3JK71"/>
<proteinExistence type="predicted"/>
<protein>
    <submittedName>
        <fullName evidence="2">Uncharacterized protein</fullName>
    </submittedName>
</protein>